<reference evidence="2" key="1">
    <citation type="journal article" date="2023" name="Hortic. Res.">
        <title>A chromosome-level phased genome enabling allele-level studies in sweet orange: a case study on citrus Huanglongbing tolerance.</title>
        <authorList>
            <person name="Wu B."/>
            <person name="Yu Q."/>
            <person name="Deng Z."/>
            <person name="Duan Y."/>
            <person name="Luo F."/>
            <person name="Gmitter F. Jr."/>
        </authorList>
    </citation>
    <scope>NUCLEOTIDE SEQUENCE [LARGE SCALE GENOMIC DNA]</scope>
    <source>
        <strain evidence="2">cv. Valencia</strain>
    </source>
</reference>
<accession>A0ACB8LZU1</accession>
<sequence length="129" mass="14159">MILVTIVKMESRFLLQEESRCQMKAARPTATSCSAAFKNSKFCGKVAEFACSACLFCVCCPLSFACCCIKLPCKIGWRATQRAVQWAACASKKRIFAAYSSFSDIDSDSMPCKSHAWSKESGPSIQRIG</sequence>
<evidence type="ECO:0000313" key="1">
    <source>
        <dbReference type="EMBL" id="KAH9778821.1"/>
    </source>
</evidence>
<gene>
    <name evidence="1" type="ORF">KPL71_007478</name>
</gene>
<comment type="caution">
    <text evidence="1">The sequence shown here is derived from an EMBL/GenBank/DDBJ whole genome shotgun (WGS) entry which is preliminary data.</text>
</comment>
<protein>
    <submittedName>
        <fullName evidence="1">Uncharacterized protein</fullName>
    </submittedName>
</protein>
<organism evidence="1 2">
    <name type="scientific">Citrus sinensis</name>
    <name type="common">Sweet orange</name>
    <name type="synonym">Citrus aurantium var. sinensis</name>
    <dbReference type="NCBI Taxonomy" id="2711"/>
    <lineage>
        <taxon>Eukaryota</taxon>
        <taxon>Viridiplantae</taxon>
        <taxon>Streptophyta</taxon>
        <taxon>Embryophyta</taxon>
        <taxon>Tracheophyta</taxon>
        <taxon>Spermatophyta</taxon>
        <taxon>Magnoliopsida</taxon>
        <taxon>eudicotyledons</taxon>
        <taxon>Gunneridae</taxon>
        <taxon>Pentapetalae</taxon>
        <taxon>rosids</taxon>
        <taxon>malvids</taxon>
        <taxon>Sapindales</taxon>
        <taxon>Rutaceae</taxon>
        <taxon>Aurantioideae</taxon>
        <taxon>Citrus</taxon>
    </lineage>
</organism>
<dbReference type="EMBL" id="CM039172">
    <property type="protein sequence ID" value="KAH9778821.1"/>
    <property type="molecule type" value="Genomic_DNA"/>
</dbReference>
<name>A0ACB8LZU1_CITSI</name>
<evidence type="ECO:0000313" key="2">
    <source>
        <dbReference type="Proteomes" id="UP000829398"/>
    </source>
</evidence>
<keyword evidence="2" id="KW-1185">Reference proteome</keyword>
<proteinExistence type="predicted"/>
<dbReference type="Proteomes" id="UP000829398">
    <property type="component" value="Chromosome 3"/>
</dbReference>